<keyword evidence="4" id="KW-0969">Cilium</keyword>
<dbReference type="EMBL" id="BARV01040864">
    <property type="protein sequence ID" value="GAI46822.1"/>
    <property type="molecule type" value="Genomic_DNA"/>
</dbReference>
<organism evidence="7">
    <name type="scientific">marine sediment metagenome</name>
    <dbReference type="NCBI Taxonomy" id="412755"/>
    <lineage>
        <taxon>unclassified sequences</taxon>
        <taxon>metagenomes</taxon>
        <taxon>ecological metagenomes</taxon>
    </lineage>
</organism>
<dbReference type="Gene3D" id="2.60.40.10">
    <property type="entry name" value="Immunoglobulins"/>
    <property type="match status" value="1"/>
</dbReference>
<evidence type="ECO:0000256" key="2">
    <source>
        <dbReference type="ARBA" id="ARBA00004496"/>
    </source>
</evidence>
<accession>X1NRY4</accession>
<evidence type="ECO:0000256" key="5">
    <source>
        <dbReference type="ARBA" id="ARBA00023273"/>
    </source>
</evidence>
<dbReference type="AlphaFoldDB" id="X1NRY4"/>
<comment type="subcellular location">
    <subcellularLocation>
        <location evidence="1">Cell projection</location>
        <location evidence="1">Cilium</location>
    </subcellularLocation>
    <subcellularLocation>
        <location evidence="2">Cytoplasm</location>
    </subcellularLocation>
</comment>
<protein>
    <recommendedName>
        <fullName evidence="6">HYDIN/VesB/CFA65-like Ig-like domain-containing protein</fullName>
    </recommendedName>
</protein>
<reference evidence="7" key="1">
    <citation type="journal article" date="2014" name="Front. Microbiol.">
        <title>High frequency of phylogenetically diverse reductive dehalogenase-homologous genes in deep subseafloor sedimentary metagenomes.</title>
        <authorList>
            <person name="Kawai M."/>
            <person name="Futagami T."/>
            <person name="Toyoda A."/>
            <person name="Takaki Y."/>
            <person name="Nishi S."/>
            <person name="Hori S."/>
            <person name="Arai W."/>
            <person name="Tsubouchi T."/>
            <person name="Morono Y."/>
            <person name="Uchiyama I."/>
            <person name="Ito T."/>
            <person name="Fujiyama A."/>
            <person name="Inagaki F."/>
            <person name="Takami H."/>
        </authorList>
    </citation>
    <scope>NUCLEOTIDE SEQUENCE</scope>
    <source>
        <strain evidence="7">Expedition CK06-06</strain>
    </source>
</reference>
<proteinExistence type="predicted"/>
<sequence length="140" mass="15064">GIDIYVDGTIYRSFVIVELTINPNSIKAVENVNISTLASGNYYARVYTTEGNFDTPMFDFTGGGGGGPIIDIGNIPVNFGSVNVNESFQWVVNIHNYGDADLNVSVDVSGLSAPFSIVSANSFTVLPNGYYDIQVDFFPS</sequence>
<dbReference type="InterPro" id="IPR013783">
    <property type="entry name" value="Ig-like_fold"/>
</dbReference>
<evidence type="ECO:0000256" key="3">
    <source>
        <dbReference type="ARBA" id="ARBA00022490"/>
    </source>
</evidence>
<gene>
    <name evidence="7" type="ORF">S06H3_62110</name>
</gene>
<dbReference type="GO" id="GO:0005737">
    <property type="term" value="C:cytoplasm"/>
    <property type="evidence" value="ECO:0007669"/>
    <property type="project" value="UniProtKB-SubCell"/>
</dbReference>
<feature type="non-terminal residue" evidence="7">
    <location>
        <position position="1"/>
    </location>
</feature>
<dbReference type="Pfam" id="PF22544">
    <property type="entry name" value="HYDIN_VesB_CFA65-like_Ig"/>
    <property type="match status" value="1"/>
</dbReference>
<feature type="domain" description="HYDIN/VesB/CFA65-like Ig-like" evidence="6">
    <location>
        <begin position="68"/>
        <end position="139"/>
    </location>
</feature>
<comment type="caution">
    <text evidence="7">The sequence shown here is derived from an EMBL/GenBank/DDBJ whole genome shotgun (WGS) entry which is preliminary data.</text>
</comment>
<dbReference type="InterPro" id="IPR053879">
    <property type="entry name" value="HYDIN_VesB_CFA65-like_Ig"/>
</dbReference>
<evidence type="ECO:0000259" key="6">
    <source>
        <dbReference type="Pfam" id="PF22544"/>
    </source>
</evidence>
<evidence type="ECO:0000256" key="1">
    <source>
        <dbReference type="ARBA" id="ARBA00004138"/>
    </source>
</evidence>
<evidence type="ECO:0000256" key="4">
    <source>
        <dbReference type="ARBA" id="ARBA00023069"/>
    </source>
</evidence>
<evidence type="ECO:0000313" key="7">
    <source>
        <dbReference type="EMBL" id="GAI46822.1"/>
    </source>
</evidence>
<keyword evidence="5" id="KW-0966">Cell projection</keyword>
<keyword evidence="3" id="KW-0963">Cytoplasm</keyword>
<dbReference type="GO" id="GO:0005929">
    <property type="term" value="C:cilium"/>
    <property type="evidence" value="ECO:0007669"/>
    <property type="project" value="UniProtKB-SubCell"/>
</dbReference>
<name>X1NRY4_9ZZZZ</name>